<evidence type="ECO:0000313" key="4">
    <source>
        <dbReference type="Proteomes" id="UP000772434"/>
    </source>
</evidence>
<feature type="compositionally biased region" description="Basic and acidic residues" evidence="1">
    <location>
        <begin position="215"/>
        <end position="230"/>
    </location>
</feature>
<feature type="chain" id="PRO_5040391825" evidence="2">
    <location>
        <begin position="25"/>
        <end position="249"/>
    </location>
</feature>
<evidence type="ECO:0000256" key="2">
    <source>
        <dbReference type="SAM" id="SignalP"/>
    </source>
</evidence>
<dbReference type="Proteomes" id="UP000772434">
    <property type="component" value="Unassembled WGS sequence"/>
</dbReference>
<accession>A0A9P5U0R1</accession>
<keyword evidence="4" id="KW-1185">Reference proteome</keyword>
<dbReference type="EMBL" id="JADNRY010000181">
    <property type="protein sequence ID" value="KAF9062116.1"/>
    <property type="molecule type" value="Genomic_DNA"/>
</dbReference>
<dbReference type="AlphaFoldDB" id="A0A9P5U0R1"/>
<comment type="caution">
    <text evidence="3">The sequence shown here is derived from an EMBL/GenBank/DDBJ whole genome shotgun (WGS) entry which is preliminary data.</text>
</comment>
<keyword evidence="2" id="KW-0732">Signal</keyword>
<evidence type="ECO:0000313" key="3">
    <source>
        <dbReference type="EMBL" id="KAF9062116.1"/>
    </source>
</evidence>
<name>A0A9P5U0R1_9AGAR</name>
<proteinExistence type="predicted"/>
<feature type="signal peptide" evidence="2">
    <location>
        <begin position="1"/>
        <end position="24"/>
    </location>
</feature>
<evidence type="ECO:0000256" key="1">
    <source>
        <dbReference type="SAM" id="MobiDB-lite"/>
    </source>
</evidence>
<gene>
    <name evidence="3" type="ORF">BDP27DRAFT_1337046</name>
</gene>
<organism evidence="3 4">
    <name type="scientific">Rhodocollybia butyracea</name>
    <dbReference type="NCBI Taxonomy" id="206335"/>
    <lineage>
        <taxon>Eukaryota</taxon>
        <taxon>Fungi</taxon>
        <taxon>Dikarya</taxon>
        <taxon>Basidiomycota</taxon>
        <taxon>Agaricomycotina</taxon>
        <taxon>Agaricomycetes</taxon>
        <taxon>Agaricomycetidae</taxon>
        <taxon>Agaricales</taxon>
        <taxon>Marasmiineae</taxon>
        <taxon>Omphalotaceae</taxon>
        <taxon>Rhodocollybia</taxon>
    </lineage>
</organism>
<protein>
    <submittedName>
        <fullName evidence="3">Uncharacterized protein</fullName>
    </submittedName>
</protein>
<reference evidence="3" key="1">
    <citation type="submission" date="2020-11" db="EMBL/GenBank/DDBJ databases">
        <authorList>
            <consortium name="DOE Joint Genome Institute"/>
            <person name="Ahrendt S."/>
            <person name="Riley R."/>
            <person name="Andreopoulos W."/>
            <person name="Labutti K."/>
            <person name="Pangilinan J."/>
            <person name="Ruiz-Duenas F.J."/>
            <person name="Barrasa J.M."/>
            <person name="Sanchez-Garcia M."/>
            <person name="Camarero S."/>
            <person name="Miyauchi S."/>
            <person name="Serrano A."/>
            <person name="Linde D."/>
            <person name="Babiker R."/>
            <person name="Drula E."/>
            <person name="Ayuso-Fernandez I."/>
            <person name="Pacheco R."/>
            <person name="Padilla G."/>
            <person name="Ferreira P."/>
            <person name="Barriuso J."/>
            <person name="Kellner H."/>
            <person name="Castanera R."/>
            <person name="Alfaro M."/>
            <person name="Ramirez L."/>
            <person name="Pisabarro A.G."/>
            <person name="Kuo A."/>
            <person name="Tritt A."/>
            <person name="Lipzen A."/>
            <person name="He G."/>
            <person name="Yan M."/>
            <person name="Ng V."/>
            <person name="Cullen D."/>
            <person name="Martin F."/>
            <person name="Rosso M.-N."/>
            <person name="Henrissat B."/>
            <person name="Hibbett D."/>
            <person name="Martinez A.T."/>
            <person name="Grigoriev I.V."/>
        </authorList>
    </citation>
    <scope>NUCLEOTIDE SEQUENCE</scope>
    <source>
        <strain evidence="3">AH 40177</strain>
    </source>
</reference>
<feature type="region of interest" description="Disordered" evidence="1">
    <location>
        <begin position="215"/>
        <end position="249"/>
    </location>
</feature>
<sequence>MLITPHIHCFGLVFVAVLISVVYAMPMPPAEPKWPNPYRITVLGDIKMDESFDELPALELGTFDRRWIAASTKDVMGREHFQPRDPIGYTNKPYPEGQAITHFVTGLDRMCIFVIEARSDAPFELDPRTGAPYCSGIWPCIGWRVGWLAHYHSSVYQLDPEVEDKGKLKRFRNPRTPLADENKRDKQFWDQFPRKQFEQKWSALKVPIDARHQESIELRKANRNRNREQPTRVSKPAVRKLLPKPQKPS</sequence>